<keyword evidence="3" id="KW-1185">Reference proteome</keyword>
<name>A0AAV4T0H7_9ARAC</name>
<dbReference type="Proteomes" id="UP001054837">
    <property type="component" value="Unassembled WGS sequence"/>
</dbReference>
<accession>A0AAV4T0H7</accession>
<proteinExistence type="predicted"/>
<evidence type="ECO:0000313" key="3">
    <source>
        <dbReference type="Proteomes" id="UP001054837"/>
    </source>
</evidence>
<feature type="region of interest" description="Disordered" evidence="1">
    <location>
        <begin position="16"/>
        <end position="36"/>
    </location>
</feature>
<protein>
    <submittedName>
        <fullName evidence="2">Uncharacterized protein</fullName>
    </submittedName>
</protein>
<reference evidence="2 3" key="1">
    <citation type="submission" date="2021-06" db="EMBL/GenBank/DDBJ databases">
        <title>Caerostris darwini draft genome.</title>
        <authorList>
            <person name="Kono N."/>
            <person name="Arakawa K."/>
        </authorList>
    </citation>
    <scope>NUCLEOTIDE SEQUENCE [LARGE SCALE GENOMIC DNA]</scope>
</reference>
<evidence type="ECO:0000256" key="1">
    <source>
        <dbReference type="SAM" id="MobiDB-lite"/>
    </source>
</evidence>
<dbReference type="EMBL" id="BPLQ01008669">
    <property type="protein sequence ID" value="GIY38786.1"/>
    <property type="molecule type" value="Genomic_DNA"/>
</dbReference>
<gene>
    <name evidence="2" type="ORF">CDAR_615021</name>
</gene>
<organism evidence="2 3">
    <name type="scientific">Caerostris darwini</name>
    <dbReference type="NCBI Taxonomy" id="1538125"/>
    <lineage>
        <taxon>Eukaryota</taxon>
        <taxon>Metazoa</taxon>
        <taxon>Ecdysozoa</taxon>
        <taxon>Arthropoda</taxon>
        <taxon>Chelicerata</taxon>
        <taxon>Arachnida</taxon>
        <taxon>Araneae</taxon>
        <taxon>Araneomorphae</taxon>
        <taxon>Entelegynae</taxon>
        <taxon>Araneoidea</taxon>
        <taxon>Araneidae</taxon>
        <taxon>Caerostris</taxon>
    </lineage>
</organism>
<dbReference type="AlphaFoldDB" id="A0AAV4T0H7"/>
<evidence type="ECO:0000313" key="2">
    <source>
        <dbReference type="EMBL" id="GIY38786.1"/>
    </source>
</evidence>
<comment type="caution">
    <text evidence="2">The sequence shown here is derived from an EMBL/GenBank/DDBJ whole genome shotgun (WGS) entry which is preliminary data.</text>
</comment>
<sequence>MTVVLPQHTKLAASSTTAVSSSTSTPTTSTSINTKSAAIRPSATTTHCQVMMPSHDIDKIQPCCFIGVTLANFHKAINVFTIYLQT</sequence>